<gene>
    <name evidence="3" type="ORF">SCODWIG_03418</name>
</gene>
<organism evidence="3 4">
    <name type="scientific">Saccharomycodes ludwigii</name>
    <dbReference type="NCBI Taxonomy" id="36035"/>
    <lineage>
        <taxon>Eukaryota</taxon>
        <taxon>Fungi</taxon>
        <taxon>Dikarya</taxon>
        <taxon>Ascomycota</taxon>
        <taxon>Saccharomycotina</taxon>
        <taxon>Saccharomycetes</taxon>
        <taxon>Saccharomycodales</taxon>
        <taxon>Saccharomycodaceae</taxon>
        <taxon>Saccharomycodes</taxon>
    </lineage>
</organism>
<feature type="compositionally biased region" description="Low complexity" evidence="1">
    <location>
        <begin position="301"/>
        <end position="317"/>
    </location>
</feature>
<evidence type="ECO:0000313" key="4">
    <source>
        <dbReference type="Proteomes" id="UP000262825"/>
    </source>
</evidence>
<evidence type="ECO:0000313" key="3">
    <source>
        <dbReference type="EMBL" id="SSD61657.1"/>
    </source>
</evidence>
<dbReference type="Proteomes" id="UP000262825">
    <property type="component" value="Unassembled WGS sequence"/>
</dbReference>
<dbReference type="PANTHER" id="PTHR12276">
    <property type="entry name" value="EPSIN/ENT-RELATED"/>
    <property type="match status" value="1"/>
</dbReference>
<dbReference type="GO" id="GO:0007015">
    <property type="term" value="P:actin filament organization"/>
    <property type="evidence" value="ECO:0007669"/>
    <property type="project" value="TreeGrafter"/>
</dbReference>
<dbReference type="PANTHER" id="PTHR12276:SF5">
    <property type="entry name" value="EPSIN-5"/>
    <property type="match status" value="1"/>
</dbReference>
<dbReference type="GO" id="GO:0005543">
    <property type="term" value="F:phospholipid binding"/>
    <property type="evidence" value="ECO:0007669"/>
    <property type="project" value="TreeGrafter"/>
</dbReference>
<dbReference type="EMBL" id="UFAJ01000815">
    <property type="protein sequence ID" value="SSD61657.1"/>
    <property type="molecule type" value="Genomic_DNA"/>
</dbReference>
<dbReference type="GO" id="GO:0005768">
    <property type="term" value="C:endosome"/>
    <property type="evidence" value="ECO:0007669"/>
    <property type="project" value="TreeGrafter"/>
</dbReference>
<feature type="compositionally biased region" description="Acidic residues" evidence="1">
    <location>
        <begin position="241"/>
        <end position="250"/>
    </location>
</feature>
<sequence length="436" mass="49697">MDGISKKLSNLGIHDIRNAARFAQNMIVQYEPYQIDIRRATNTDAWGPTPKHLSKIMRNKFQVPMYLITEYVLKRLIDHMATRSKNLYEKARKQYVNYGNEWRVVLKCLIVIEYLLLNTDTKQEVDQVKNCCLTHKHILSREVMNYKIDFSNDGKMEIHERGIKKKCETIIQYLEDPQFLKKERIKTKKNAVKVLQGGSLSSSSPSYDPDQVYGSYDDSDEEYTDARNVGNTNGHKLHDDDVVDDDDDEFGQYQNNNSAKTSGTSNSIPRRNGSIVDKQRKQRREILKQQIKQSEQRRKQQQQQQNNNIPANNNSEPLVDLLDFGGEETPATPTTNTSLTHEKNVWANNNSDDDDDDFGDFQGENTTGYTSNNTIDIFGTSNTTASSGSATKDNDLLSLDALSGNTNNITTSINNNTTSKKDDLFDDLFSYSKSHV</sequence>
<dbReference type="GO" id="GO:0005886">
    <property type="term" value="C:plasma membrane"/>
    <property type="evidence" value="ECO:0007669"/>
    <property type="project" value="TreeGrafter"/>
</dbReference>
<dbReference type="InterPro" id="IPR008942">
    <property type="entry name" value="ENTH_VHS"/>
</dbReference>
<dbReference type="PROSITE" id="PS50942">
    <property type="entry name" value="ENTH"/>
    <property type="match status" value="1"/>
</dbReference>
<feature type="compositionally biased region" description="Low complexity" evidence="1">
    <location>
        <begin position="329"/>
        <end position="339"/>
    </location>
</feature>
<dbReference type="GO" id="GO:0030276">
    <property type="term" value="F:clathrin binding"/>
    <property type="evidence" value="ECO:0007669"/>
    <property type="project" value="TreeGrafter"/>
</dbReference>
<dbReference type="VEuPathDB" id="FungiDB:SCODWIG_03418"/>
<dbReference type="Pfam" id="PF01417">
    <property type="entry name" value="ENTH"/>
    <property type="match status" value="1"/>
</dbReference>
<dbReference type="SMART" id="SM00273">
    <property type="entry name" value="ENTH"/>
    <property type="match status" value="1"/>
</dbReference>
<accession>A0A376BAK1</accession>
<dbReference type="GO" id="GO:0006897">
    <property type="term" value="P:endocytosis"/>
    <property type="evidence" value="ECO:0007669"/>
    <property type="project" value="TreeGrafter"/>
</dbReference>
<evidence type="ECO:0000256" key="1">
    <source>
        <dbReference type="SAM" id="MobiDB-lite"/>
    </source>
</evidence>
<dbReference type="AlphaFoldDB" id="A0A376BAK1"/>
<dbReference type="OrthoDB" id="3972153at2759"/>
<proteinExistence type="predicted"/>
<dbReference type="SUPFAM" id="SSF48464">
    <property type="entry name" value="ENTH/VHS domain"/>
    <property type="match status" value="1"/>
</dbReference>
<keyword evidence="4" id="KW-1185">Reference proteome</keyword>
<feature type="compositionally biased region" description="Low complexity" evidence="1">
    <location>
        <begin position="195"/>
        <end position="213"/>
    </location>
</feature>
<name>A0A376BAK1_9ASCO</name>
<reference evidence="4" key="1">
    <citation type="submission" date="2018-06" db="EMBL/GenBank/DDBJ databases">
        <authorList>
            <person name="Guldener U."/>
        </authorList>
    </citation>
    <scope>NUCLEOTIDE SEQUENCE [LARGE SCALE GENOMIC DNA]</scope>
    <source>
        <strain evidence="4">UTAD17</strain>
    </source>
</reference>
<protein>
    <submittedName>
        <fullName evidence="3">Related to Epsin-5</fullName>
    </submittedName>
</protein>
<feature type="region of interest" description="Disordered" evidence="1">
    <location>
        <begin position="195"/>
        <end position="371"/>
    </location>
</feature>
<dbReference type="GO" id="GO:0030125">
    <property type="term" value="C:clathrin vesicle coat"/>
    <property type="evidence" value="ECO:0007669"/>
    <property type="project" value="TreeGrafter"/>
</dbReference>
<dbReference type="Gene3D" id="1.25.40.90">
    <property type="match status" value="1"/>
</dbReference>
<dbReference type="InterPro" id="IPR013809">
    <property type="entry name" value="ENTH"/>
</dbReference>
<feature type="compositionally biased region" description="Polar residues" evidence="1">
    <location>
        <begin position="252"/>
        <end position="269"/>
    </location>
</feature>
<evidence type="ECO:0000259" key="2">
    <source>
        <dbReference type="PROSITE" id="PS50942"/>
    </source>
</evidence>
<feature type="domain" description="ENTH" evidence="2">
    <location>
        <begin position="25"/>
        <end position="184"/>
    </location>
</feature>